<dbReference type="AlphaFoldDB" id="A0A238H4U7"/>
<dbReference type="InterPro" id="IPR010265">
    <property type="entry name" value="Phage_lambda_TipM"/>
</dbReference>
<proteinExistence type="predicted"/>
<protein>
    <submittedName>
        <fullName evidence="1">Phage minor tail protein</fullName>
    </submittedName>
</protein>
<accession>A0A238H4U7</accession>
<dbReference type="Pfam" id="PF05939">
    <property type="entry name" value="Phage_min_tail"/>
    <property type="match status" value="1"/>
</dbReference>
<organism evidence="1 2">
    <name type="scientific">Burkholderia singularis</name>
    <dbReference type="NCBI Taxonomy" id="1503053"/>
    <lineage>
        <taxon>Bacteria</taxon>
        <taxon>Pseudomonadati</taxon>
        <taxon>Pseudomonadota</taxon>
        <taxon>Betaproteobacteria</taxon>
        <taxon>Burkholderiales</taxon>
        <taxon>Burkholderiaceae</taxon>
        <taxon>Burkholderia</taxon>
        <taxon>pseudomallei group</taxon>
    </lineage>
</organism>
<name>A0A238H4U7_9BURK</name>
<dbReference type="EMBL" id="FXAN01000053">
    <property type="protein sequence ID" value="SMG00329.1"/>
    <property type="molecule type" value="Genomic_DNA"/>
</dbReference>
<evidence type="ECO:0000313" key="1">
    <source>
        <dbReference type="EMBL" id="SMG00329.1"/>
    </source>
</evidence>
<dbReference type="Proteomes" id="UP000198460">
    <property type="component" value="Unassembled WGS sequence"/>
</dbReference>
<reference evidence="1 2" key="1">
    <citation type="submission" date="2017-04" db="EMBL/GenBank/DDBJ databases">
        <authorList>
            <person name="Afonso C.L."/>
            <person name="Miller P.J."/>
            <person name="Scott M.A."/>
            <person name="Spackman E."/>
            <person name="Goraichik I."/>
            <person name="Dimitrov K.M."/>
            <person name="Suarez D.L."/>
            <person name="Swayne D.E."/>
        </authorList>
    </citation>
    <scope>NUCLEOTIDE SEQUENCE [LARGE SCALE GENOMIC DNA]</scope>
    <source>
        <strain evidence="1">LMG 28154</strain>
    </source>
</reference>
<sequence length="78" mass="8821">MADGINNESDAFQLSFRGRAEVIAAIRAFLRRHAGVRAFNWTPPLGEPGLYVCKKFSRVFQTKHVFTITATFEQTFSP</sequence>
<evidence type="ECO:0000313" key="2">
    <source>
        <dbReference type="Proteomes" id="UP000198460"/>
    </source>
</evidence>
<gene>
    <name evidence="1" type="ORF">BSIN_3399</name>
</gene>